<organism evidence="2 3">
    <name type="scientific">Lichenicoccus roseus</name>
    <dbReference type="NCBI Taxonomy" id="2683649"/>
    <lineage>
        <taxon>Bacteria</taxon>
        <taxon>Pseudomonadati</taxon>
        <taxon>Pseudomonadota</taxon>
        <taxon>Alphaproteobacteria</taxon>
        <taxon>Acetobacterales</taxon>
        <taxon>Acetobacteraceae</taxon>
        <taxon>Lichenicoccus</taxon>
    </lineage>
</organism>
<evidence type="ECO:0000259" key="1">
    <source>
        <dbReference type="Pfam" id="PF00248"/>
    </source>
</evidence>
<name>A0A5R9J8Y7_9PROT</name>
<dbReference type="CDD" id="cd19152">
    <property type="entry name" value="AKR_AKR15A"/>
    <property type="match status" value="1"/>
</dbReference>
<gene>
    <name evidence="2" type="ORF">FE263_02400</name>
</gene>
<accession>A0A5R9J8Y7</accession>
<protein>
    <submittedName>
        <fullName evidence="2">Aldo/keto reductase</fullName>
    </submittedName>
</protein>
<dbReference type="AlphaFoldDB" id="A0A5R9J8Y7"/>
<dbReference type="SUPFAM" id="SSF51430">
    <property type="entry name" value="NAD(P)-linked oxidoreductase"/>
    <property type="match status" value="1"/>
</dbReference>
<dbReference type="InterPro" id="IPR020471">
    <property type="entry name" value="AKR"/>
</dbReference>
<dbReference type="Pfam" id="PF00248">
    <property type="entry name" value="Aldo_ket_red"/>
    <property type="match status" value="1"/>
</dbReference>
<dbReference type="PANTHER" id="PTHR42686:SF1">
    <property type="entry name" value="GH17980P-RELATED"/>
    <property type="match status" value="1"/>
</dbReference>
<dbReference type="RefSeq" id="WP_138324337.1">
    <property type="nucleotide sequence ID" value="NZ_VCDI01000001.1"/>
</dbReference>
<dbReference type="OrthoDB" id="9768851at2"/>
<keyword evidence="3" id="KW-1185">Reference proteome</keyword>
<sequence>MTRYRPPGPLGCGGAPLGNLFGRVEDTEARAVLDTAWDAGVRHFDTAPFYGFGLSEHRFGEALRHRPRDAFMLSTKVGRMLVPAPGAELPEERSSFVGGLPFGIRYDYSADAAWRSVEDSLQRLGLARIDVVYIHDVGEDTHGADWRERFDEAMQGAAPALTRMREEGMIQAWGLGVNRVEPCLLALQQADPDVLLAAGRYTLLDTASLETLLPRCAAQGVSVVMGGPYNSGLLTGGDTYDYVRAPVELVARRDAIAAVCRRHDVDLRAAALQFCTAHPVVAAAIPGARSVIEMRENAALMTASIPAALWADLRQAGLIPQQAPIPA</sequence>
<dbReference type="GO" id="GO:0016491">
    <property type="term" value="F:oxidoreductase activity"/>
    <property type="evidence" value="ECO:0007669"/>
    <property type="project" value="InterPro"/>
</dbReference>
<dbReference type="PANTHER" id="PTHR42686">
    <property type="entry name" value="GH17980P-RELATED"/>
    <property type="match status" value="1"/>
</dbReference>
<dbReference type="EMBL" id="VCDI01000001">
    <property type="protein sequence ID" value="TLU74084.1"/>
    <property type="molecule type" value="Genomic_DNA"/>
</dbReference>
<proteinExistence type="predicted"/>
<dbReference type="InterPro" id="IPR036812">
    <property type="entry name" value="NAD(P)_OxRdtase_dom_sf"/>
</dbReference>
<feature type="domain" description="NADP-dependent oxidoreductase" evidence="1">
    <location>
        <begin position="9"/>
        <end position="315"/>
    </location>
</feature>
<dbReference type="GO" id="GO:0005829">
    <property type="term" value="C:cytosol"/>
    <property type="evidence" value="ECO:0007669"/>
    <property type="project" value="TreeGrafter"/>
</dbReference>
<dbReference type="InterPro" id="IPR023210">
    <property type="entry name" value="NADP_OxRdtase_dom"/>
</dbReference>
<comment type="caution">
    <text evidence="2">The sequence shown here is derived from an EMBL/GenBank/DDBJ whole genome shotgun (WGS) entry which is preliminary data.</text>
</comment>
<dbReference type="Gene3D" id="3.20.20.100">
    <property type="entry name" value="NADP-dependent oxidoreductase domain"/>
    <property type="match status" value="1"/>
</dbReference>
<dbReference type="Proteomes" id="UP000305654">
    <property type="component" value="Unassembled WGS sequence"/>
</dbReference>
<reference evidence="2 3" key="1">
    <citation type="submission" date="2019-05" db="EMBL/GenBank/DDBJ databases">
        <authorList>
            <person name="Pankratov T."/>
            <person name="Grouzdev D."/>
        </authorList>
    </citation>
    <scope>NUCLEOTIDE SEQUENCE [LARGE SCALE GENOMIC DNA]</scope>
    <source>
        <strain evidence="2 3">KEBCLARHB70R</strain>
    </source>
</reference>
<evidence type="ECO:0000313" key="3">
    <source>
        <dbReference type="Proteomes" id="UP000305654"/>
    </source>
</evidence>
<evidence type="ECO:0000313" key="2">
    <source>
        <dbReference type="EMBL" id="TLU74084.1"/>
    </source>
</evidence>